<sequence length="203" mass="22153">MTARNDEPDVAELTSIAAVLDRVDAAAEAEELSFRDVVEAVGEASFVPVLMAPALAVVTPLSGIPLFSSFCGLIIVLVSVQMVLDRDHLWLPGWIMRRRFPGHRVRQATGRIRGFTDYIDRHARNRLEFLQHRPFPQITEVVCMFCGLAMPFLELVPFTSSLLGLAVTLLSLALLVRDGLLVLFGLAAVAGAVGLLSYLVLLA</sequence>
<accession>A0A291LXR1</accession>
<dbReference type="Pfam" id="PF06055">
    <property type="entry name" value="ExoD"/>
    <property type="match status" value="1"/>
</dbReference>
<evidence type="ECO:0000256" key="1">
    <source>
        <dbReference type="SAM" id="Phobius"/>
    </source>
</evidence>
<dbReference type="EMBL" id="CP021404">
    <property type="protein sequence ID" value="ATI41298.1"/>
    <property type="molecule type" value="Genomic_DNA"/>
</dbReference>
<proteinExistence type="predicted"/>
<dbReference type="Proteomes" id="UP000219050">
    <property type="component" value="Chromosome"/>
</dbReference>
<protein>
    <submittedName>
        <fullName evidence="2">Exopolysaccharide synthesis protein</fullName>
    </submittedName>
</protein>
<dbReference type="KEGG" id="cmag:CBW24_04290"/>
<dbReference type="PANTHER" id="PTHR41795">
    <property type="entry name" value="EXOPOLYSACCHARIDE SYNTHESIS PROTEIN"/>
    <property type="match status" value="1"/>
</dbReference>
<feature type="transmembrane region" description="Helical" evidence="1">
    <location>
        <begin position="180"/>
        <end position="201"/>
    </location>
</feature>
<feature type="transmembrane region" description="Helical" evidence="1">
    <location>
        <begin position="64"/>
        <end position="84"/>
    </location>
</feature>
<evidence type="ECO:0000313" key="3">
    <source>
        <dbReference type="Proteomes" id="UP000219050"/>
    </source>
</evidence>
<dbReference type="PANTHER" id="PTHR41795:SF1">
    <property type="entry name" value="EXOPOLYSACCHARIDE SYNTHESIS PROTEIN"/>
    <property type="match status" value="1"/>
</dbReference>
<dbReference type="PIRSF" id="PIRSF033239">
    <property type="entry name" value="ExoD"/>
    <property type="match status" value="1"/>
</dbReference>
<feature type="transmembrane region" description="Helical" evidence="1">
    <location>
        <begin position="141"/>
        <end position="174"/>
    </location>
</feature>
<dbReference type="AlphaFoldDB" id="A0A291LXR1"/>
<keyword evidence="1" id="KW-1133">Transmembrane helix</keyword>
<gene>
    <name evidence="2" type="ORF">CBW24_04290</name>
</gene>
<dbReference type="OrthoDB" id="7949130at2"/>
<reference evidence="2 3" key="1">
    <citation type="submission" date="2017-05" db="EMBL/GenBank/DDBJ databases">
        <title>Comparative genomic and metabolic analysis of manganese-oxidizing mechanisms in Celeribater manganoxidans DY25T: its adaption to the environment of polymetallic nodule.</title>
        <authorList>
            <person name="Wang X."/>
        </authorList>
    </citation>
    <scope>NUCLEOTIDE SEQUENCE [LARGE SCALE GENOMIC DNA]</scope>
    <source>
        <strain evidence="2 3">DY25</strain>
    </source>
</reference>
<organism evidence="2 3">
    <name type="scientific">Pacificitalea manganoxidans</name>
    <dbReference type="NCBI Taxonomy" id="1411902"/>
    <lineage>
        <taxon>Bacteria</taxon>
        <taxon>Pseudomonadati</taxon>
        <taxon>Pseudomonadota</taxon>
        <taxon>Alphaproteobacteria</taxon>
        <taxon>Rhodobacterales</taxon>
        <taxon>Paracoccaceae</taxon>
        <taxon>Pacificitalea</taxon>
    </lineage>
</organism>
<name>A0A291LXR1_9RHOB</name>
<keyword evidence="3" id="KW-1185">Reference proteome</keyword>
<keyword evidence="1" id="KW-0472">Membrane</keyword>
<dbReference type="RefSeq" id="WP_097372787.1">
    <property type="nucleotide sequence ID" value="NZ_CP021404.1"/>
</dbReference>
<dbReference type="InterPro" id="IPR010331">
    <property type="entry name" value="ExoD"/>
</dbReference>
<evidence type="ECO:0000313" key="2">
    <source>
        <dbReference type="EMBL" id="ATI41298.1"/>
    </source>
</evidence>
<keyword evidence="1" id="KW-0812">Transmembrane</keyword>